<dbReference type="OMA" id="HATEYNA"/>
<sequence length="254" mass="29539">MKSSPSSPSSLQRKTPFLSTLLLAFIIFFIIIILYSEVFSFIFTQSHSSNYNSISRIIQRKKEKLAFAIGEREEGCDVFSGSWVWDNNSRPLYTEDCPYIQPQLTCQQHGRPDHDYLYWRWQPHSCSIPSFNATLMLESLRGKRMLFVGDSLNRGQFVSIVCLLHQHIPENAKSMETFGSLTVFTAKDYNARIEYYWAPFLLESNADDAIVHRITDRVVRKGSINKHGKKWRGADIIVFNTYLWWMTGMPFKIL</sequence>
<dbReference type="Pfam" id="PF14416">
    <property type="entry name" value="PMR5N"/>
    <property type="match status" value="1"/>
</dbReference>
<feature type="transmembrane region" description="Helical" evidence="7">
    <location>
        <begin position="21"/>
        <end position="43"/>
    </location>
</feature>
<keyword evidence="4" id="KW-0735">Signal-anchor</keyword>
<evidence type="ECO:0000313" key="11">
    <source>
        <dbReference type="Proteomes" id="UP000011115"/>
    </source>
</evidence>
<feature type="domain" description="Trichome birefringence-like C-terminal" evidence="8">
    <location>
        <begin position="128"/>
        <end position="248"/>
    </location>
</feature>
<evidence type="ECO:0000256" key="4">
    <source>
        <dbReference type="ARBA" id="ARBA00022968"/>
    </source>
</evidence>
<evidence type="ECO:0000313" key="10">
    <source>
        <dbReference type="EnsemblPlants" id="PGSC0003DMT400053098"/>
    </source>
</evidence>
<dbReference type="Gramene" id="PGSC0003DMT400053098">
    <property type="protein sequence ID" value="PGSC0003DMT400053098"/>
    <property type="gene ID" value="PGSC0003DMG400020597"/>
</dbReference>
<dbReference type="Proteomes" id="UP000011115">
    <property type="component" value="Unassembled WGS sequence"/>
</dbReference>
<name>M1BUD6_SOLTU</name>
<dbReference type="HOGENOM" id="CLU_1095844_0_0_1"/>
<keyword evidence="6 7" id="KW-0472">Membrane</keyword>
<accession>M1BUD6</accession>
<feature type="domain" description="Trichome birefringence-like N-terminal" evidence="9">
    <location>
        <begin position="75"/>
        <end position="127"/>
    </location>
</feature>
<keyword evidence="3 7" id="KW-0812">Transmembrane</keyword>
<comment type="similarity">
    <text evidence="2">Belongs to the PC-esterase family. TBL subfamily.</text>
</comment>
<reference evidence="11" key="1">
    <citation type="journal article" date="2011" name="Nature">
        <title>Genome sequence and analysis of the tuber crop potato.</title>
        <authorList>
            <consortium name="The Potato Genome Sequencing Consortium"/>
        </authorList>
    </citation>
    <scope>NUCLEOTIDE SEQUENCE [LARGE SCALE GENOMIC DNA]</scope>
    <source>
        <strain evidence="11">cv. DM1-3 516 R44</strain>
    </source>
</reference>
<dbReference type="Pfam" id="PF13839">
    <property type="entry name" value="PC-Esterase"/>
    <property type="match status" value="1"/>
</dbReference>
<evidence type="ECO:0000259" key="8">
    <source>
        <dbReference type="Pfam" id="PF13839"/>
    </source>
</evidence>
<proteinExistence type="inferred from homology"/>
<evidence type="ECO:0000256" key="6">
    <source>
        <dbReference type="ARBA" id="ARBA00023136"/>
    </source>
</evidence>
<evidence type="ECO:0000256" key="1">
    <source>
        <dbReference type="ARBA" id="ARBA00004167"/>
    </source>
</evidence>
<dbReference type="PaxDb" id="4113-PGSC0003DMT400053098"/>
<comment type="subcellular location">
    <subcellularLocation>
        <location evidence="1">Membrane</location>
        <topology evidence="1">Single-pass membrane protein</topology>
    </subcellularLocation>
</comment>
<keyword evidence="5 7" id="KW-1133">Transmembrane helix</keyword>
<dbReference type="AlphaFoldDB" id="M1BUD6"/>
<dbReference type="InterPro" id="IPR029962">
    <property type="entry name" value="TBL"/>
</dbReference>
<organism evidence="10 11">
    <name type="scientific">Solanum tuberosum</name>
    <name type="common">Potato</name>
    <dbReference type="NCBI Taxonomy" id="4113"/>
    <lineage>
        <taxon>Eukaryota</taxon>
        <taxon>Viridiplantae</taxon>
        <taxon>Streptophyta</taxon>
        <taxon>Embryophyta</taxon>
        <taxon>Tracheophyta</taxon>
        <taxon>Spermatophyta</taxon>
        <taxon>Magnoliopsida</taxon>
        <taxon>eudicotyledons</taxon>
        <taxon>Gunneridae</taxon>
        <taxon>Pentapetalae</taxon>
        <taxon>asterids</taxon>
        <taxon>lamiids</taxon>
        <taxon>Solanales</taxon>
        <taxon>Solanaceae</taxon>
        <taxon>Solanoideae</taxon>
        <taxon>Solaneae</taxon>
        <taxon>Solanum</taxon>
    </lineage>
</organism>
<dbReference type="PANTHER" id="PTHR32285:SF226">
    <property type="entry name" value="PROTEIN TRICHOME BIREFRINGENCE-LIKE 33"/>
    <property type="match status" value="1"/>
</dbReference>
<dbReference type="InterPro" id="IPR025846">
    <property type="entry name" value="TBL_N"/>
</dbReference>
<evidence type="ECO:0000259" key="9">
    <source>
        <dbReference type="Pfam" id="PF14416"/>
    </source>
</evidence>
<dbReference type="InterPro" id="IPR026057">
    <property type="entry name" value="TBL_C"/>
</dbReference>
<evidence type="ECO:0000256" key="3">
    <source>
        <dbReference type="ARBA" id="ARBA00022692"/>
    </source>
</evidence>
<evidence type="ECO:0000256" key="7">
    <source>
        <dbReference type="SAM" id="Phobius"/>
    </source>
</evidence>
<evidence type="ECO:0000256" key="2">
    <source>
        <dbReference type="ARBA" id="ARBA00007727"/>
    </source>
</evidence>
<dbReference type="PANTHER" id="PTHR32285">
    <property type="entry name" value="PROTEIN TRICHOME BIREFRINGENCE-LIKE 9-RELATED"/>
    <property type="match status" value="1"/>
</dbReference>
<evidence type="ECO:0000256" key="5">
    <source>
        <dbReference type="ARBA" id="ARBA00022989"/>
    </source>
</evidence>
<dbReference type="GO" id="GO:0016020">
    <property type="term" value="C:membrane"/>
    <property type="evidence" value="ECO:0007669"/>
    <property type="project" value="UniProtKB-SubCell"/>
</dbReference>
<protein>
    <submittedName>
        <fullName evidence="10">Uncharacterized protein</fullName>
    </submittedName>
</protein>
<dbReference type="EnsemblPlants" id="PGSC0003DMT400053098">
    <property type="protein sequence ID" value="PGSC0003DMT400053098"/>
    <property type="gene ID" value="PGSC0003DMG400020597"/>
</dbReference>
<dbReference type="GO" id="GO:0016413">
    <property type="term" value="F:O-acetyltransferase activity"/>
    <property type="evidence" value="ECO:0007669"/>
    <property type="project" value="InterPro"/>
</dbReference>
<reference evidence="10" key="2">
    <citation type="submission" date="2015-06" db="UniProtKB">
        <authorList>
            <consortium name="EnsemblPlants"/>
        </authorList>
    </citation>
    <scope>IDENTIFICATION</scope>
    <source>
        <strain evidence="10">DM1-3 516 R44</strain>
    </source>
</reference>
<keyword evidence="11" id="KW-1185">Reference proteome</keyword>
<dbReference type="eggNOG" id="ENOG502QTQP">
    <property type="taxonomic scope" value="Eukaryota"/>
</dbReference>
<dbReference type="InParanoid" id="M1BUD6"/>